<keyword evidence="3 6" id="KW-0645">Protease</keyword>
<dbReference type="GO" id="GO:0046872">
    <property type="term" value="F:metal ion binding"/>
    <property type="evidence" value="ECO:0007669"/>
    <property type="project" value="UniProtKB-UniRule"/>
</dbReference>
<dbReference type="AlphaFoldDB" id="D9QTH0"/>
<dbReference type="Pfam" id="PF00557">
    <property type="entry name" value="Peptidase_M24"/>
    <property type="match status" value="1"/>
</dbReference>
<dbReference type="NCBIfam" id="TIGR00500">
    <property type="entry name" value="met_pdase_I"/>
    <property type="match status" value="1"/>
</dbReference>
<comment type="subunit">
    <text evidence="6">Monomer.</text>
</comment>
<sequence>MIVRKSNRELDLMRTPNKIVAETHEFLAEKIAPGITTEEIDRLAEEFIRDYDAEPAFKGYRGFPSTVCVAINEQVVHGIPGPERLKSGDIIGLDLGAVKRGYYGDAARTLAVGDISKQAQKLIEVTKKALELGIEQAVAGNKLSDISHAVQTHAEEAGFSVVRRFVGHGIGTEMHESPQIPNYGPSGQGPTLKPGMTLAIEPMVNVGGYEVETLDDGWTVVTKDRELSAHFENTIAVTDSEPEILTLI</sequence>
<evidence type="ECO:0000256" key="4">
    <source>
        <dbReference type="ARBA" id="ARBA00022723"/>
    </source>
</evidence>
<dbReference type="PANTHER" id="PTHR43330">
    <property type="entry name" value="METHIONINE AMINOPEPTIDASE"/>
    <property type="match status" value="1"/>
</dbReference>
<dbReference type="OrthoDB" id="9802055at2"/>
<evidence type="ECO:0000313" key="10">
    <source>
        <dbReference type="Proteomes" id="UP000001661"/>
    </source>
</evidence>
<dbReference type="GO" id="GO:0070006">
    <property type="term" value="F:metalloaminopeptidase activity"/>
    <property type="evidence" value="ECO:0007669"/>
    <property type="project" value="UniProtKB-UniRule"/>
</dbReference>
<accession>D9QTH0</accession>
<dbReference type="GO" id="GO:0005829">
    <property type="term" value="C:cytosol"/>
    <property type="evidence" value="ECO:0007669"/>
    <property type="project" value="TreeGrafter"/>
</dbReference>
<evidence type="ECO:0000256" key="2">
    <source>
        <dbReference type="ARBA" id="ARBA00022438"/>
    </source>
</evidence>
<dbReference type="InterPro" id="IPR000994">
    <property type="entry name" value="Pept_M24"/>
</dbReference>
<dbReference type="Proteomes" id="UP000001661">
    <property type="component" value="Chromosome"/>
</dbReference>
<evidence type="ECO:0000313" key="9">
    <source>
        <dbReference type="EMBL" id="ADL11734.1"/>
    </source>
</evidence>
<dbReference type="PROSITE" id="PS00680">
    <property type="entry name" value="MAP_1"/>
    <property type="match status" value="1"/>
</dbReference>
<evidence type="ECO:0000256" key="5">
    <source>
        <dbReference type="ARBA" id="ARBA00022801"/>
    </source>
</evidence>
<gene>
    <name evidence="6" type="primary">map</name>
    <name evidence="9" type="ordered locus">Acear_0183</name>
</gene>
<comment type="similarity">
    <text evidence="6">Belongs to the peptidase M24A family. Methionine aminopeptidase type 1 subfamily.</text>
</comment>
<dbReference type="RefSeq" id="WP_013277180.1">
    <property type="nucleotide sequence ID" value="NC_014378.1"/>
</dbReference>
<feature type="binding site" evidence="6">
    <location>
        <position position="94"/>
    </location>
    <ligand>
        <name>a divalent metal cation</name>
        <dbReference type="ChEBI" id="CHEBI:60240"/>
        <label>1</label>
    </ligand>
</feature>
<keyword evidence="5 6" id="KW-0378">Hydrolase</keyword>
<dbReference type="GO" id="GO:0004239">
    <property type="term" value="F:initiator methionyl aminopeptidase activity"/>
    <property type="evidence" value="ECO:0007669"/>
    <property type="project" value="UniProtKB-UniRule"/>
</dbReference>
<dbReference type="EMBL" id="CP002105">
    <property type="protein sequence ID" value="ADL11734.1"/>
    <property type="molecule type" value="Genomic_DNA"/>
</dbReference>
<dbReference type="PRINTS" id="PR00599">
    <property type="entry name" value="MAPEPTIDASE"/>
</dbReference>
<dbReference type="eggNOG" id="COG0024">
    <property type="taxonomic scope" value="Bacteria"/>
</dbReference>
<feature type="binding site" evidence="6">
    <location>
        <position position="232"/>
    </location>
    <ligand>
        <name>a divalent metal cation</name>
        <dbReference type="ChEBI" id="CHEBI:60240"/>
        <label>2</label>
        <note>catalytic</note>
    </ligand>
</feature>
<keyword evidence="10" id="KW-1185">Reference proteome</keyword>
<feature type="binding site" evidence="6">
    <location>
        <position position="201"/>
    </location>
    <ligand>
        <name>a divalent metal cation</name>
        <dbReference type="ChEBI" id="CHEBI:60240"/>
        <label>2</label>
        <note>catalytic</note>
    </ligand>
</feature>
<dbReference type="SUPFAM" id="SSF55920">
    <property type="entry name" value="Creatinase/aminopeptidase"/>
    <property type="match status" value="1"/>
</dbReference>
<dbReference type="InterPro" id="IPR001714">
    <property type="entry name" value="Pept_M24_MAP"/>
</dbReference>
<feature type="binding site" evidence="6">
    <location>
        <position position="105"/>
    </location>
    <ligand>
        <name>a divalent metal cation</name>
        <dbReference type="ChEBI" id="CHEBI:60240"/>
        <label>2</label>
        <note>catalytic</note>
    </ligand>
</feature>
<evidence type="ECO:0000256" key="6">
    <source>
        <dbReference type="HAMAP-Rule" id="MF_01974"/>
    </source>
</evidence>
<dbReference type="InterPro" id="IPR002467">
    <property type="entry name" value="Pept_M24A_MAP1"/>
</dbReference>
<dbReference type="CDD" id="cd01086">
    <property type="entry name" value="MetAP1"/>
    <property type="match status" value="1"/>
</dbReference>
<dbReference type="STRING" id="574087.Acear_0183"/>
<dbReference type="InterPro" id="IPR036005">
    <property type="entry name" value="Creatinase/aminopeptidase-like"/>
</dbReference>
<dbReference type="EC" id="3.4.11.18" evidence="6 7"/>
<evidence type="ECO:0000256" key="1">
    <source>
        <dbReference type="ARBA" id="ARBA00002521"/>
    </source>
</evidence>
<evidence type="ECO:0000259" key="8">
    <source>
        <dbReference type="Pfam" id="PF00557"/>
    </source>
</evidence>
<comment type="catalytic activity">
    <reaction evidence="6 7">
        <text>Release of N-terminal amino acids, preferentially methionine, from peptides and arylamides.</text>
        <dbReference type="EC" id="3.4.11.18"/>
    </reaction>
</comment>
<proteinExistence type="inferred from homology"/>
<dbReference type="GO" id="GO:0006508">
    <property type="term" value="P:proteolysis"/>
    <property type="evidence" value="ECO:0007669"/>
    <property type="project" value="UniProtKB-KW"/>
</dbReference>
<dbReference type="Gene3D" id="3.90.230.10">
    <property type="entry name" value="Creatinase/methionine aminopeptidase superfamily"/>
    <property type="match status" value="1"/>
</dbReference>
<evidence type="ECO:0000256" key="7">
    <source>
        <dbReference type="RuleBase" id="RU003653"/>
    </source>
</evidence>
<dbReference type="HOGENOM" id="CLU_015857_0_1_9"/>
<dbReference type="HAMAP" id="MF_01974">
    <property type="entry name" value="MetAP_1"/>
    <property type="match status" value="1"/>
</dbReference>
<comment type="function">
    <text evidence="1 6">Removes the N-terminal methionine from nascent proteins. The N-terminal methionine is often cleaved when the second residue in the primary sequence is small and uncharged (Met-Ala-, Cys, Gly, Pro, Ser, Thr, or Val). Requires deformylation of the N(alpha)-formylated initiator methionine before it can be hydrolyzed.</text>
</comment>
<feature type="binding site" evidence="6">
    <location>
        <position position="232"/>
    </location>
    <ligand>
        <name>a divalent metal cation</name>
        <dbReference type="ChEBI" id="CHEBI:60240"/>
        <label>1</label>
    </ligand>
</feature>
<protein>
    <recommendedName>
        <fullName evidence="6 7">Methionine aminopeptidase</fullName>
        <shortName evidence="6">MAP</shortName>
        <shortName evidence="6">MetAP</shortName>
        <ecNumber evidence="6 7">3.4.11.18</ecNumber>
    </recommendedName>
    <alternativeName>
        <fullName evidence="6">Peptidase M</fullName>
    </alternativeName>
</protein>
<keyword evidence="2 6" id="KW-0031">Aminopeptidase</keyword>
<feature type="binding site" evidence="6">
    <location>
        <position position="105"/>
    </location>
    <ligand>
        <name>a divalent metal cation</name>
        <dbReference type="ChEBI" id="CHEBI:60240"/>
        <label>1</label>
    </ligand>
</feature>
<feature type="domain" description="Peptidase M24" evidence="8">
    <location>
        <begin position="12"/>
        <end position="239"/>
    </location>
</feature>
<organism evidence="9 10">
    <name type="scientific">Acetohalobium arabaticum (strain ATCC 49924 / DSM 5501 / Z-7288)</name>
    <dbReference type="NCBI Taxonomy" id="574087"/>
    <lineage>
        <taxon>Bacteria</taxon>
        <taxon>Bacillati</taxon>
        <taxon>Bacillota</taxon>
        <taxon>Clostridia</taxon>
        <taxon>Halanaerobiales</taxon>
        <taxon>Halobacteroidaceae</taxon>
        <taxon>Acetohalobium</taxon>
    </lineage>
</organism>
<comment type="cofactor">
    <cofactor evidence="6">
        <name>Co(2+)</name>
        <dbReference type="ChEBI" id="CHEBI:48828"/>
    </cofactor>
    <cofactor evidence="6">
        <name>Zn(2+)</name>
        <dbReference type="ChEBI" id="CHEBI:29105"/>
    </cofactor>
    <cofactor evidence="6">
        <name>Mn(2+)</name>
        <dbReference type="ChEBI" id="CHEBI:29035"/>
    </cofactor>
    <cofactor evidence="6">
        <name>Fe(2+)</name>
        <dbReference type="ChEBI" id="CHEBI:29033"/>
    </cofactor>
    <text evidence="6">Binds 2 divalent metal cations per subunit. Has a high-affinity and a low affinity metal-binding site. The true nature of the physiological cofactor is under debate. The enzyme is active with cobalt, zinc, manganese or divalent iron ions. Most likely, methionine aminopeptidases function as mononuclear Fe(2+)-metalloproteases under physiological conditions, and the catalytically relevant metal-binding site has been assigned to the histidine-containing high-affinity site.</text>
</comment>
<reference evidence="9 10" key="1">
    <citation type="journal article" date="2010" name="Stand. Genomic Sci.">
        <title>Complete genome sequence of Acetohalobium arabaticum type strain (Z-7288).</title>
        <authorList>
            <person name="Sikorski J."/>
            <person name="Lapidus A."/>
            <person name="Chertkov O."/>
            <person name="Lucas S."/>
            <person name="Copeland A."/>
            <person name="Glavina Del Rio T."/>
            <person name="Nolan M."/>
            <person name="Tice H."/>
            <person name="Cheng J.F."/>
            <person name="Han C."/>
            <person name="Brambilla E."/>
            <person name="Pitluck S."/>
            <person name="Liolios K."/>
            <person name="Ivanova N."/>
            <person name="Mavromatis K."/>
            <person name="Mikhailova N."/>
            <person name="Pati A."/>
            <person name="Bruce D."/>
            <person name="Detter C."/>
            <person name="Tapia R."/>
            <person name="Goodwin L."/>
            <person name="Chen A."/>
            <person name="Palaniappan K."/>
            <person name="Land M."/>
            <person name="Hauser L."/>
            <person name="Chang Y.J."/>
            <person name="Jeffries C.D."/>
            <person name="Rohde M."/>
            <person name="Goker M."/>
            <person name="Spring S."/>
            <person name="Woyke T."/>
            <person name="Bristow J."/>
            <person name="Eisen J.A."/>
            <person name="Markowitz V."/>
            <person name="Hugenholtz P."/>
            <person name="Kyrpides N.C."/>
            <person name="Klenk H.P."/>
        </authorList>
    </citation>
    <scope>NUCLEOTIDE SEQUENCE [LARGE SCALE GENOMIC DNA]</scope>
    <source>
        <strain evidence="10">ATCC 49924 / DSM 5501 / Z-7288</strain>
    </source>
</reference>
<dbReference type="PANTHER" id="PTHR43330:SF27">
    <property type="entry name" value="METHIONINE AMINOPEPTIDASE"/>
    <property type="match status" value="1"/>
</dbReference>
<evidence type="ECO:0000256" key="3">
    <source>
        <dbReference type="ARBA" id="ARBA00022670"/>
    </source>
</evidence>
<feature type="binding site" evidence="6">
    <location>
        <position position="168"/>
    </location>
    <ligand>
        <name>a divalent metal cation</name>
        <dbReference type="ChEBI" id="CHEBI:60240"/>
        <label>2</label>
        <note>catalytic</note>
    </ligand>
</feature>
<name>D9QTH0_ACEAZ</name>
<dbReference type="KEGG" id="aar:Acear_0183"/>
<feature type="binding site" evidence="6">
    <location>
        <position position="77"/>
    </location>
    <ligand>
        <name>substrate</name>
    </ligand>
</feature>
<feature type="binding site" evidence="6">
    <location>
        <position position="175"/>
    </location>
    <ligand>
        <name>substrate</name>
    </ligand>
</feature>
<keyword evidence="4 6" id="KW-0479">Metal-binding</keyword>